<evidence type="ECO:0000313" key="4">
    <source>
        <dbReference type="Proteomes" id="UP000019494"/>
    </source>
</evidence>
<evidence type="ECO:0000256" key="1">
    <source>
        <dbReference type="ARBA" id="ARBA00007521"/>
    </source>
</evidence>
<name>W9GI99_9MICO</name>
<comment type="caution">
    <text evidence="3">The sequence shown here is derived from an EMBL/GenBank/DDBJ whole genome shotgun (WGS) entry which is preliminary data.</text>
</comment>
<dbReference type="InterPro" id="IPR011067">
    <property type="entry name" value="Plasmid_toxin/cell-grow_inhib"/>
</dbReference>
<reference evidence="4" key="1">
    <citation type="submission" date="2013-08" db="EMBL/GenBank/DDBJ databases">
        <title>Intrasporangium oryzae NRRL B-24470.</title>
        <authorList>
            <person name="Liu H."/>
            <person name="Wang G."/>
        </authorList>
    </citation>
    <scope>NUCLEOTIDE SEQUENCE [LARGE SCALE GENOMIC DNA]</scope>
    <source>
        <strain evidence="4">Q5-1</strain>
    </source>
</reference>
<dbReference type="SUPFAM" id="SSF50118">
    <property type="entry name" value="Cell growth inhibitor/plasmid maintenance toxic component"/>
    <property type="match status" value="1"/>
</dbReference>
<dbReference type="Gene3D" id="2.30.30.110">
    <property type="match status" value="1"/>
</dbReference>
<dbReference type="Proteomes" id="UP000019494">
    <property type="component" value="Unassembled WGS sequence"/>
</dbReference>
<comment type="similarity">
    <text evidence="1">Belongs to the PemK/MazF family.</text>
</comment>
<dbReference type="EMBL" id="AWQS01000083">
    <property type="protein sequence ID" value="EWT05830.1"/>
    <property type="molecule type" value="Genomic_DNA"/>
</dbReference>
<dbReference type="OrthoDB" id="3196747at2"/>
<dbReference type="GO" id="GO:0016075">
    <property type="term" value="P:rRNA catabolic process"/>
    <property type="evidence" value="ECO:0007669"/>
    <property type="project" value="TreeGrafter"/>
</dbReference>
<dbReference type="GO" id="GO:0006402">
    <property type="term" value="P:mRNA catabolic process"/>
    <property type="evidence" value="ECO:0007669"/>
    <property type="project" value="TreeGrafter"/>
</dbReference>
<organism evidence="3 4">
    <name type="scientific">Intrasporangium chromatireducens Q5-1</name>
    <dbReference type="NCBI Taxonomy" id="584657"/>
    <lineage>
        <taxon>Bacteria</taxon>
        <taxon>Bacillati</taxon>
        <taxon>Actinomycetota</taxon>
        <taxon>Actinomycetes</taxon>
        <taxon>Micrococcales</taxon>
        <taxon>Intrasporangiaceae</taxon>
        <taxon>Intrasporangium</taxon>
    </lineage>
</organism>
<dbReference type="GO" id="GO:0004521">
    <property type="term" value="F:RNA endonuclease activity"/>
    <property type="evidence" value="ECO:0007669"/>
    <property type="project" value="TreeGrafter"/>
</dbReference>
<proteinExistence type="inferred from homology"/>
<keyword evidence="4" id="KW-1185">Reference proteome</keyword>
<keyword evidence="2" id="KW-1277">Toxin-antitoxin system</keyword>
<protein>
    <submittedName>
        <fullName evidence="3">Growth inhibitor PemK</fullName>
    </submittedName>
</protein>
<dbReference type="AlphaFoldDB" id="W9GI99"/>
<dbReference type="PANTHER" id="PTHR33988">
    <property type="entry name" value="ENDORIBONUCLEASE MAZF-RELATED"/>
    <property type="match status" value="1"/>
</dbReference>
<evidence type="ECO:0000313" key="3">
    <source>
        <dbReference type="EMBL" id="EWT05830.1"/>
    </source>
</evidence>
<gene>
    <name evidence="3" type="ORF">N864_01725</name>
</gene>
<dbReference type="InterPro" id="IPR003477">
    <property type="entry name" value="PemK-like"/>
</dbReference>
<sequence length="108" mass="11955">MRRGDIVTVAGGVYSTKPRPALVIQDDRFDATDSLTVCPFTSTEVDAPLLRVSVKADKENGLHRDSFLMVDKITTIRRSNAHEVVGRLEAARLVEVERRLLVFLGFGA</sequence>
<evidence type="ECO:0000256" key="2">
    <source>
        <dbReference type="ARBA" id="ARBA00022649"/>
    </source>
</evidence>
<dbReference type="Pfam" id="PF02452">
    <property type="entry name" value="PemK_toxin"/>
    <property type="match status" value="1"/>
</dbReference>
<dbReference type="GO" id="GO:0003677">
    <property type="term" value="F:DNA binding"/>
    <property type="evidence" value="ECO:0007669"/>
    <property type="project" value="InterPro"/>
</dbReference>
<dbReference type="PANTHER" id="PTHR33988:SF1">
    <property type="entry name" value="ENDORIBONUCLEASE MAZF7-RELATED"/>
    <property type="match status" value="1"/>
</dbReference>
<dbReference type="RefSeq" id="WP_034716638.1">
    <property type="nucleotide sequence ID" value="NZ_AWQS01000083.1"/>
</dbReference>
<accession>W9GI99</accession>